<organism evidence="1 2">
    <name type="scientific">Bifidobacterium thermophilum</name>
    <dbReference type="NCBI Taxonomy" id="33905"/>
    <lineage>
        <taxon>Bacteria</taxon>
        <taxon>Bacillati</taxon>
        <taxon>Actinomycetota</taxon>
        <taxon>Actinomycetes</taxon>
        <taxon>Bifidobacteriales</taxon>
        <taxon>Bifidobacteriaceae</taxon>
        <taxon>Bifidobacterium</taxon>
    </lineage>
</organism>
<dbReference type="AlphaFoldDB" id="A0A7X9NQV6"/>
<evidence type="ECO:0000313" key="2">
    <source>
        <dbReference type="Proteomes" id="UP000588369"/>
    </source>
</evidence>
<accession>A0A7X9NQV6</accession>
<dbReference type="EMBL" id="JABAGI010000003">
    <property type="protein sequence ID" value="NME61882.1"/>
    <property type="molecule type" value="Genomic_DNA"/>
</dbReference>
<name>A0A7X9NQV6_9BIFI</name>
<comment type="caution">
    <text evidence="1">The sequence shown here is derived from an EMBL/GenBank/DDBJ whole genome shotgun (WGS) entry which is preliminary data.</text>
</comment>
<dbReference type="Proteomes" id="UP000588369">
    <property type="component" value="Unassembled WGS sequence"/>
</dbReference>
<protein>
    <submittedName>
        <fullName evidence="1">Uncharacterized protein</fullName>
    </submittedName>
</protein>
<evidence type="ECO:0000313" key="1">
    <source>
        <dbReference type="EMBL" id="NME61882.1"/>
    </source>
</evidence>
<gene>
    <name evidence="1" type="ORF">HF844_03560</name>
</gene>
<proteinExistence type="predicted"/>
<reference evidence="1 2" key="1">
    <citation type="submission" date="2020-04" db="EMBL/GenBank/DDBJ databases">
        <authorList>
            <person name="Hitch T.C.A."/>
            <person name="Wylensek D."/>
            <person name="Clavel T."/>
        </authorList>
    </citation>
    <scope>NUCLEOTIDE SEQUENCE [LARGE SCALE GENOMIC DNA]</scope>
    <source>
        <strain evidence="1 2">BSM-130-P53-3C</strain>
    </source>
</reference>
<dbReference type="RefSeq" id="WP_168983982.1">
    <property type="nucleotide sequence ID" value="NZ_JABAGI010000003.1"/>
</dbReference>
<sequence>MPCESGNTRSCRSVDACSRFPYAPTVSAARDAYGYGMEQFDPMDDRWWTAGSSLNWWDSTSPVRPAWVPGHDESVAALRRDLKLVLATLRQVHQYRTVDTGSLAMLDPALPANPASLLYTRMVGAGILELGLPIPTGGKAVGNPKYSPFAALRLPAHRRLETPLLRLGFTPVDIASLGPGPLRGARQYDRHNLICVSLALTARRAGWRTWGEAYGRFSLMTGDPLMGSGGPDLMLQGETGWCAVELTASAGQTLEEKFRRWDRVLAHPGCPPMDVLWLDASRDHTLLDPLKGLAAARPHQHAGSAAAWRDTLACDDGFRMEPGTPPPLPDWMRSNVERLAALVGFPDASGWRIPPRINGRYR</sequence>